<dbReference type="EMBL" id="JAMSCK010000003">
    <property type="protein sequence ID" value="MCM8569455.1"/>
    <property type="molecule type" value="Genomic_DNA"/>
</dbReference>
<evidence type="ECO:0000313" key="4">
    <source>
        <dbReference type="EMBL" id="MCM8569455.1"/>
    </source>
</evidence>
<protein>
    <submittedName>
        <fullName evidence="4">DUF4174 domain-containing protein</fullName>
    </submittedName>
</protein>
<feature type="signal peptide" evidence="2">
    <location>
        <begin position="1"/>
        <end position="22"/>
    </location>
</feature>
<gene>
    <name evidence="4" type="ORF">NE848_08695</name>
</gene>
<keyword evidence="1 2" id="KW-0732">Signal</keyword>
<comment type="caution">
    <text evidence="4">The sequence shown here is derived from an EMBL/GenBank/DDBJ whole genome shotgun (WGS) entry which is preliminary data.</text>
</comment>
<dbReference type="RefSeq" id="WP_252112533.1">
    <property type="nucleotide sequence ID" value="NZ_JAMSCK010000003.1"/>
</dbReference>
<feature type="chain" id="PRO_5046664268" evidence="2">
    <location>
        <begin position="23"/>
        <end position="143"/>
    </location>
</feature>
<proteinExistence type="predicted"/>
<keyword evidence="5" id="KW-1185">Reference proteome</keyword>
<evidence type="ECO:0000256" key="2">
    <source>
        <dbReference type="SAM" id="SignalP"/>
    </source>
</evidence>
<reference evidence="4" key="1">
    <citation type="submission" date="2022-06" db="EMBL/GenBank/DDBJ databases">
        <title>Gramella sediminis sp. nov., isolated from deep-sea sediment of the Indian Ocean.</title>
        <authorList>
            <person name="Yang L."/>
        </authorList>
    </citation>
    <scope>NUCLEOTIDE SEQUENCE</scope>
    <source>
        <strain evidence="4">HMD3159</strain>
    </source>
</reference>
<dbReference type="InterPro" id="IPR025232">
    <property type="entry name" value="DUF4174"/>
</dbReference>
<dbReference type="Pfam" id="PF13778">
    <property type="entry name" value="DUF4174"/>
    <property type="match status" value="1"/>
</dbReference>
<evidence type="ECO:0000256" key="1">
    <source>
        <dbReference type="ARBA" id="ARBA00022729"/>
    </source>
</evidence>
<feature type="domain" description="DUF4174" evidence="3">
    <location>
        <begin position="23"/>
        <end position="137"/>
    </location>
</feature>
<evidence type="ECO:0000259" key="3">
    <source>
        <dbReference type="Pfam" id="PF13778"/>
    </source>
</evidence>
<organism evidence="4 5">
    <name type="scientific">Gramella jeungdoensis</name>
    <dbReference type="NCBI Taxonomy" id="708091"/>
    <lineage>
        <taxon>Bacteria</taxon>
        <taxon>Pseudomonadati</taxon>
        <taxon>Bacteroidota</taxon>
        <taxon>Flavobacteriia</taxon>
        <taxon>Flavobacteriales</taxon>
        <taxon>Flavobacteriaceae</taxon>
        <taxon>Christiangramia</taxon>
    </lineage>
</organism>
<dbReference type="Proteomes" id="UP001155077">
    <property type="component" value="Unassembled WGS sequence"/>
</dbReference>
<name>A0ABT0Z249_9FLAO</name>
<accession>A0ABT0Z249</accession>
<evidence type="ECO:0000313" key="5">
    <source>
        <dbReference type="Proteomes" id="UP001155077"/>
    </source>
</evidence>
<sequence length="143" mass="16977">MKRILPVLVCLFSFYMMWSQNPADYKWENRAVVVFTDSANSEKFEAQRKELIADMKGFEERKLVLLHSTPGKFRRSLPVDSEWIENMEIHNEMLDKDSDFEVILIGLDGSVKLRQRELLEARYLFNLIDSMPIRQAEIKRNNY</sequence>